<reference evidence="1" key="1">
    <citation type="submission" date="2023-02" db="EMBL/GenBank/DDBJ databases">
        <title>Polaribacter ponticola sp. nov., isolated from seawater.</title>
        <authorList>
            <person name="Baek J.H."/>
            <person name="Kim J.M."/>
            <person name="Choi D.G."/>
            <person name="Jeon C.O."/>
        </authorList>
    </citation>
    <scope>NUCLEOTIDE SEQUENCE</scope>
    <source>
        <strain evidence="1">MSW5</strain>
    </source>
</reference>
<accession>A0ABT5SBI1</accession>
<keyword evidence="2" id="KW-1185">Reference proteome</keyword>
<comment type="caution">
    <text evidence="1">The sequence shown here is derived from an EMBL/GenBank/DDBJ whole genome shotgun (WGS) entry which is preliminary data.</text>
</comment>
<name>A0ABT5SBI1_9FLAO</name>
<organism evidence="1 2">
    <name type="scientific">Polaribacter ponticola</name>
    <dbReference type="NCBI Taxonomy" id="2978475"/>
    <lineage>
        <taxon>Bacteria</taxon>
        <taxon>Pseudomonadati</taxon>
        <taxon>Bacteroidota</taxon>
        <taxon>Flavobacteriia</taxon>
        <taxon>Flavobacteriales</taxon>
        <taxon>Flavobacteriaceae</taxon>
    </lineage>
</organism>
<evidence type="ECO:0000313" key="2">
    <source>
        <dbReference type="Proteomes" id="UP001151478"/>
    </source>
</evidence>
<evidence type="ECO:0000313" key="1">
    <source>
        <dbReference type="EMBL" id="MDD7915476.1"/>
    </source>
</evidence>
<dbReference type="Proteomes" id="UP001151478">
    <property type="component" value="Unassembled WGS sequence"/>
</dbReference>
<gene>
    <name evidence="1" type="ORF">N5A56_014085</name>
</gene>
<proteinExistence type="predicted"/>
<dbReference type="EMBL" id="JAOSLC020000003">
    <property type="protein sequence ID" value="MDD7915476.1"/>
    <property type="molecule type" value="Genomic_DNA"/>
</dbReference>
<sequence length="207" mass="24272">MADNNEDMIIHLMQTVSDKMEDLSSIIDSGFKKANKPPQKDERIDSVSKSIEILKIEISENKEQFFKAQNAYHNQLKNTLKNYKHTSPQITNNEYVLFGKDTPFTSRKLVVVILLLTLTLNAMKYVPDYINDRSDLKLEHNAYQNFYDYMFLLQIKNKNDLANEFTNLLSKFRNNDPAILKQLNELKKEHVKQVRKLSLEKELKSLQ</sequence>
<dbReference type="RefSeq" id="WP_265726023.1">
    <property type="nucleotide sequence ID" value="NZ_JAOSLC020000003.1"/>
</dbReference>
<protein>
    <submittedName>
        <fullName evidence="1">Uncharacterized protein</fullName>
    </submittedName>
</protein>